<name>A0A653CAK7_CALMS</name>
<dbReference type="Proteomes" id="UP000410492">
    <property type="component" value="Unassembled WGS sequence"/>
</dbReference>
<evidence type="ECO:0000313" key="1">
    <source>
        <dbReference type="EMBL" id="VEN44130.1"/>
    </source>
</evidence>
<dbReference type="EMBL" id="CAACVG010007199">
    <property type="protein sequence ID" value="VEN44130.1"/>
    <property type="molecule type" value="Genomic_DNA"/>
</dbReference>
<gene>
    <name evidence="1" type="ORF">CALMAC_LOCUS7039</name>
</gene>
<accession>A0A653CAK7</accession>
<sequence>LYLIRHTNITCRSTGKDTVEGGDLVQLKIWKILTNDSLSRWREYPDKATPASVSSSNYGAH</sequence>
<proteinExistence type="predicted"/>
<reference evidence="1 2" key="1">
    <citation type="submission" date="2019-01" db="EMBL/GenBank/DDBJ databases">
        <authorList>
            <person name="Sayadi A."/>
        </authorList>
    </citation>
    <scope>NUCLEOTIDE SEQUENCE [LARGE SCALE GENOMIC DNA]</scope>
</reference>
<evidence type="ECO:0000313" key="2">
    <source>
        <dbReference type="Proteomes" id="UP000410492"/>
    </source>
</evidence>
<organism evidence="1 2">
    <name type="scientific">Callosobruchus maculatus</name>
    <name type="common">Southern cowpea weevil</name>
    <name type="synonym">Pulse bruchid</name>
    <dbReference type="NCBI Taxonomy" id="64391"/>
    <lineage>
        <taxon>Eukaryota</taxon>
        <taxon>Metazoa</taxon>
        <taxon>Ecdysozoa</taxon>
        <taxon>Arthropoda</taxon>
        <taxon>Hexapoda</taxon>
        <taxon>Insecta</taxon>
        <taxon>Pterygota</taxon>
        <taxon>Neoptera</taxon>
        <taxon>Endopterygota</taxon>
        <taxon>Coleoptera</taxon>
        <taxon>Polyphaga</taxon>
        <taxon>Cucujiformia</taxon>
        <taxon>Chrysomeloidea</taxon>
        <taxon>Chrysomelidae</taxon>
        <taxon>Bruchinae</taxon>
        <taxon>Bruchini</taxon>
        <taxon>Callosobruchus</taxon>
    </lineage>
</organism>
<keyword evidence="2" id="KW-1185">Reference proteome</keyword>
<protein>
    <submittedName>
        <fullName evidence="1">Uncharacterized protein</fullName>
    </submittedName>
</protein>
<dbReference type="AlphaFoldDB" id="A0A653CAK7"/>
<feature type="non-terminal residue" evidence="1">
    <location>
        <position position="1"/>
    </location>
</feature>